<proteinExistence type="predicted"/>
<accession>A0A117M6Y5</accession>
<feature type="coiled-coil region" evidence="1">
    <location>
        <begin position="61"/>
        <end position="245"/>
    </location>
</feature>
<dbReference type="Proteomes" id="UP000053467">
    <property type="component" value="Unassembled WGS sequence"/>
</dbReference>
<sequence length="357" mass="43401">MNILFDIFKIKKYKQDIENLKKDKENFIKLLKGDINSFYNLDNKSLKKIIESEVGIKFNQLKDLEEKYLENHKRNEDLKEYIEENNNRLNKLKNEIEEKEILFEKIKKLEEDEVSYEEKRKQLEEKKEKLYYDNLKYKEEKTKLKEKKKILEREKEKFNKDSDLLNKSREKLINENKDLIDKKEKLEKSIENLKKENEIKLLQIQEIDRNLERKKQEIEEFNIKIKELTDNKNSLEKQNKRFKELSKDNLILVLMEIDVANGFAYEFAPQIFKRLYKIDKERSIKWITEVLARDKNEQIKITEEICALINEGLTSIDQKSNKVEELFAKKIAFKFNKNYEELLGDYIKAWENYINEQ</sequence>
<dbReference type="EMBL" id="LGGX01000002">
    <property type="protein sequence ID" value="KUK87776.1"/>
    <property type="molecule type" value="Genomic_DNA"/>
</dbReference>
<reference evidence="3" key="1">
    <citation type="journal article" date="2015" name="MBio">
        <title>Genome-Resolved Metagenomic Analysis Reveals Roles for Candidate Phyla and Other Microbial Community Members in Biogeochemical Transformations in Oil Reservoirs.</title>
        <authorList>
            <person name="Hu P."/>
            <person name="Tom L."/>
            <person name="Singh A."/>
            <person name="Thomas B.C."/>
            <person name="Baker B.J."/>
            <person name="Piceno Y.M."/>
            <person name="Andersen G.L."/>
            <person name="Banfield J.F."/>
        </authorList>
    </citation>
    <scope>NUCLEOTIDE SEQUENCE [LARGE SCALE GENOMIC DNA]</scope>
</reference>
<protein>
    <submittedName>
        <fullName evidence="2">Uncharacterized protein</fullName>
    </submittedName>
</protein>
<dbReference type="PATRIC" id="fig|1635277.3.peg.305"/>
<evidence type="ECO:0000313" key="3">
    <source>
        <dbReference type="Proteomes" id="UP000053467"/>
    </source>
</evidence>
<gene>
    <name evidence="2" type="ORF">XE03_0295</name>
</gene>
<comment type="caution">
    <text evidence="2">The sequence shown here is derived from an EMBL/GenBank/DDBJ whole genome shotgun (WGS) entry which is preliminary data.</text>
</comment>
<dbReference type="AlphaFoldDB" id="A0A117M6Y5"/>
<keyword evidence="1" id="KW-0175">Coiled coil</keyword>
<evidence type="ECO:0000313" key="2">
    <source>
        <dbReference type="EMBL" id="KUK87776.1"/>
    </source>
</evidence>
<name>A0A117M6Y5_UNCT6</name>
<evidence type="ECO:0000256" key="1">
    <source>
        <dbReference type="SAM" id="Coils"/>
    </source>
</evidence>
<organism evidence="2 3">
    <name type="scientific">candidate division TA06 bacterium 34_109</name>
    <dbReference type="NCBI Taxonomy" id="1635277"/>
    <lineage>
        <taxon>Bacteria</taxon>
        <taxon>Bacteria division TA06</taxon>
    </lineage>
</organism>